<comment type="caution">
    <text evidence="7">The sequence shown here is derived from an EMBL/GenBank/DDBJ whole genome shotgun (WGS) entry which is preliminary data.</text>
</comment>
<feature type="domain" description="Acylphosphatase-like" evidence="6">
    <location>
        <begin position="7"/>
        <end position="93"/>
    </location>
</feature>
<gene>
    <name evidence="7" type="primary">acyP</name>
    <name evidence="7" type="ORF">Pla52n_11890</name>
</gene>
<accession>A0A5C6B2L2</accession>
<evidence type="ECO:0000256" key="5">
    <source>
        <dbReference type="RuleBase" id="RU004168"/>
    </source>
</evidence>
<keyword evidence="4 7" id="KW-0378">Hydrolase</keyword>
<feature type="active site" evidence="4">
    <location>
        <position position="22"/>
    </location>
</feature>
<comment type="catalytic activity">
    <reaction evidence="3 4">
        <text>an acyl phosphate + H2O = a carboxylate + phosphate + H(+)</text>
        <dbReference type="Rhea" id="RHEA:14965"/>
        <dbReference type="ChEBI" id="CHEBI:15377"/>
        <dbReference type="ChEBI" id="CHEBI:15378"/>
        <dbReference type="ChEBI" id="CHEBI:29067"/>
        <dbReference type="ChEBI" id="CHEBI:43474"/>
        <dbReference type="ChEBI" id="CHEBI:59918"/>
        <dbReference type="EC" id="3.6.1.7"/>
    </reaction>
</comment>
<name>A0A5C6B2L2_9BACT</name>
<dbReference type="SUPFAM" id="SSF54975">
    <property type="entry name" value="Acylphosphatase/BLUF domain-like"/>
    <property type="match status" value="1"/>
</dbReference>
<evidence type="ECO:0000259" key="6">
    <source>
        <dbReference type="PROSITE" id="PS51160"/>
    </source>
</evidence>
<dbReference type="OrthoDB" id="9808093at2"/>
<evidence type="ECO:0000256" key="3">
    <source>
        <dbReference type="ARBA" id="ARBA00047645"/>
    </source>
</evidence>
<dbReference type="PROSITE" id="PS00151">
    <property type="entry name" value="ACYLPHOSPHATASE_2"/>
    <property type="match status" value="1"/>
</dbReference>
<feature type="active site" evidence="4">
    <location>
        <position position="40"/>
    </location>
</feature>
<dbReference type="Gene3D" id="3.30.70.100">
    <property type="match status" value="1"/>
</dbReference>
<dbReference type="PANTHER" id="PTHR47268:SF4">
    <property type="entry name" value="ACYLPHOSPHATASE"/>
    <property type="match status" value="1"/>
</dbReference>
<dbReference type="RefSeq" id="WP_146518725.1">
    <property type="nucleotide sequence ID" value="NZ_CP151726.1"/>
</dbReference>
<dbReference type="Pfam" id="PF00708">
    <property type="entry name" value="Acylphosphatase"/>
    <property type="match status" value="1"/>
</dbReference>
<dbReference type="EMBL" id="SJPN01000002">
    <property type="protein sequence ID" value="TWU05476.1"/>
    <property type="molecule type" value="Genomic_DNA"/>
</dbReference>
<keyword evidence="8" id="KW-1185">Reference proteome</keyword>
<sequence>MTSDKRRFIVRFTGHVQGVGFRATAVGHARGLGVHGFVRNEPDGSVLLDADGPPGDLRELVRRIKTTMGDRIDFADVQQAEPLGREGGLVIRW</sequence>
<dbReference type="EC" id="3.6.1.7" evidence="2 4"/>
<reference evidence="7 8" key="1">
    <citation type="submission" date="2019-02" db="EMBL/GenBank/DDBJ databases">
        <title>Deep-cultivation of Planctomycetes and their phenomic and genomic characterization uncovers novel biology.</title>
        <authorList>
            <person name="Wiegand S."/>
            <person name="Jogler M."/>
            <person name="Boedeker C."/>
            <person name="Pinto D."/>
            <person name="Vollmers J."/>
            <person name="Rivas-Marin E."/>
            <person name="Kohn T."/>
            <person name="Peeters S.H."/>
            <person name="Heuer A."/>
            <person name="Rast P."/>
            <person name="Oberbeckmann S."/>
            <person name="Bunk B."/>
            <person name="Jeske O."/>
            <person name="Meyerdierks A."/>
            <person name="Storesund J.E."/>
            <person name="Kallscheuer N."/>
            <person name="Luecker S."/>
            <person name="Lage O.M."/>
            <person name="Pohl T."/>
            <person name="Merkel B.J."/>
            <person name="Hornburger P."/>
            <person name="Mueller R.-W."/>
            <person name="Bruemmer F."/>
            <person name="Labrenz M."/>
            <person name="Spormann A.M."/>
            <person name="Op Den Camp H."/>
            <person name="Overmann J."/>
            <person name="Amann R."/>
            <person name="Jetten M.S.M."/>
            <person name="Mascher T."/>
            <person name="Medema M.H."/>
            <person name="Devos D.P."/>
            <person name="Kaster A.-K."/>
            <person name="Ovreas L."/>
            <person name="Rohde M."/>
            <person name="Galperin M.Y."/>
            <person name="Jogler C."/>
        </authorList>
    </citation>
    <scope>NUCLEOTIDE SEQUENCE [LARGE SCALE GENOMIC DNA]</scope>
    <source>
        <strain evidence="7 8">Pla52n</strain>
    </source>
</reference>
<evidence type="ECO:0000313" key="7">
    <source>
        <dbReference type="EMBL" id="TWU05476.1"/>
    </source>
</evidence>
<dbReference type="GO" id="GO:0003998">
    <property type="term" value="F:acylphosphatase activity"/>
    <property type="evidence" value="ECO:0007669"/>
    <property type="project" value="UniProtKB-EC"/>
</dbReference>
<dbReference type="InterPro" id="IPR020456">
    <property type="entry name" value="Acylphosphatase"/>
</dbReference>
<organism evidence="7 8">
    <name type="scientific">Stieleria varia</name>
    <dbReference type="NCBI Taxonomy" id="2528005"/>
    <lineage>
        <taxon>Bacteria</taxon>
        <taxon>Pseudomonadati</taxon>
        <taxon>Planctomycetota</taxon>
        <taxon>Planctomycetia</taxon>
        <taxon>Pirellulales</taxon>
        <taxon>Pirellulaceae</taxon>
        <taxon>Stieleria</taxon>
    </lineage>
</organism>
<proteinExistence type="inferred from homology"/>
<dbReference type="PROSITE" id="PS51160">
    <property type="entry name" value="ACYLPHOSPHATASE_3"/>
    <property type="match status" value="1"/>
</dbReference>
<dbReference type="InterPro" id="IPR036046">
    <property type="entry name" value="Acylphosphatase-like_dom_sf"/>
</dbReference>
<protein>
    <recommendedName>
        <fullName evidence="2 4">acylphosphatase</fullName>
        <ecNumber evidence="2 4">3.6.1.7</ecNumber>
    </recommendedName>
</protein>
<evidence type="ECO:0000256" key="4">
    <source>
        <dbReference type="PROSITE-ProRule" id="PRU00520"/>
    </source>
</evidence>
<evidence type="ECO:0000313" key="8">
    <source>
        <dbReference type="Proteomes" id="UP000320176"/>
    </source>
</evidence>
<comment type="similarity">
    <text evidence="1 5">Belongs to the acylphosphatase family.</text>
</comment>
<dbReference type="AlphaFoldDB" id="A0A5C6B2L2"/>
<dbReference type="Proteomes" id="UP000320176">
    <property type="component" value="Unassembled WGS sequence"/>
</dbReference>
<dbReference type="InterPro" id="IPR017968">
    <property type="entry name" value="Acylphosphatase_CS"/>
</dbReference>
<evidence type="ECO:0000256" key="1">
    <source>
        <dbReference type="ARBA" id="ARBA00005614"/>
    </source>
</evidence>
<evidence type="ECO:0000256" key="2">
    <source>
        <dbReference type="ARBA" id="ARBA00012150"/>
    </source>
</evidence>
<dbReference type="InterPro" id="IPR001792">
    <property type="entry name" value="Acylphosphatase-like_dom"/>
</dbReference>
<dbReference type="PANTHER" id="PTHR47268">
    <property type="entry name" value="ACYLPHOSPHATASE"/>
    <property type="match status" value="1"/>
</dbReference>